<proteinExistence type="predicted"/>
<evidence type="ECO:0008006" key="8">
    <source>
        <dbReference type="Google" id="ProtNLM"/>
    </source>
</evidence>
<keyword evidence="7" id="KW-1185">Reference proteome</keyword>
<dbReference type="Pfam" id="PF13359">
    <property type="entry name" value="DDE_Tnp_4"/>
    <property type="match status" value="1"/>
</dbReference>
<dbReference type="Proteomes" id="UP001591681">
    <property type="component" value="Unassembled WGS sequence"/>
</dbReference>
<feature type="region of interest" description="Disordered" evidence="3">
    <location>
        <begin position="1"/>
        <end position="25"/>
    </location>
</feature>
<organism evidence="6 7">
    <name type="scientific">Coilia grayii</name>
    <name type="common">Gray's grenadier anchovy</name>
    <dbReference type="NCBI Taxonomy" id="363190"/>
    <lineage>
        <taxon>Eukaryota</taxon>
        <taxon>Metazoa</taxon>
        <taxon>Chordata</taxon>
        <taxon>Craniata</taxon>
        <taxon>Vertebrata</taxon>
        <taxon>Euteleostomi</taxon>
        <taxon>Actinopterygii</taxon>
        <taxon>Neopterygii</taxon>
        <taxon>Teleostei</taxon>
        <taxon>Clupei</taxon>
        <taxon>Clupeiformes</taxon>
        <taxon>Clupeoidei</taxon>
        <taxon>Engraulidae</taxon>
        <taxon>Coilinae</taxon>
        <taxon>Coilia</taxon>
    </lineage>
</organism>
<feature type="domain" description="Transposase Helix-turn-helix" evidence="5">
    <location>
        <begin position="144"/>
        <end position="191"/>
    </location>
</feature>
<dbReference type="PANTHER" id="PTHR23080:SF133">
    <property type="entry name" value="SI:CH211-262I1.5-RELATED"/>
    <property type="match status" value="1"/>
</dbReference>
<gene>
    <name evidence="6" type="ORF">ACEWY4_007788</name>
</gene>
<comment type="cofactor">
    <cofactor evidence="1">
        <name>a divalent metal cation</name>
        <dbReference type="ChEBI" id="CHEBI:60240"/>
    </cofactor>
</comment>
<dbReference type="AlphaFoldDB" id="A0ABD1K920"/>
<dbReference type="EMBL" id="JBHFQA010000007">
    <property type="protein sequence ID" value="KAL2095640.1"/>
    <property type="molecule type" value="Genomic_DNA"/>
</dbReference>
<feature type="compositionally biased region" description="Low complexity" evidence="3">
    <location>
        <begin position="7"/>
        <end position="21"/>
    </location>
</feature>
<protein>
    <recommendedName>
        <fullName evidence="8">DDE Tnp4 domain-containing protein</fullName>
    </recommendedName>
</protein>
<dbReference type="Pfam" id="PF13613">
    <property type="entry name" value="HTH_Tnp_4"/>
    <property type="match status" value="1"/>
</dbReference>
<evidence type="ECO:0000313" key="7">
    <source>
        <dbReference type="Proteomes" id="UP001591681"/>
    </source>
</evidence>
<comment type="caution">
    <text evidence="6">The sequence shown here is derived from an EMBL/GenBank/DDBJ whole genome shotgun (WGS) entry which is preliminary data.</text>
</comment>
<keyword evidence="2" id="KW-0479">Metal-binding</keyword>
<name>A0ABD1K920_9TELE</name>
<evidence type="ECO:0000259" key="4">
    <source>
        <dbReference type="Pfam" id="PF13359"/>
    </source>
</evidence>
<evidence type="ECO:0000259" key="5">
    <source>
        <dbReference type="Pfam" id="PF13613"/>
    </source>
</evidence>
<dbReference type="PANTHER" id="PTHR23080">
    <property type="entry name" value="THAP DOMAIN PROTEIN"/>
    <property type="match status" value="1"/>
</dbReference>
<dbReference type="GO" id="GO:0046872">
    <property type="term" value="F:metal ion binding"/>
    <property type="evidence" value="ECO:0007669"/>
    <property type="project" value="UniProtKB-KW"/>
</dbReference>
<dbReference type="InterPro" id="IPR027805">
    <property type="entry name" value="Transposase_HTH_dom"/>
</dbReference>
<evidence type="ECO:0000256" key="3">
    <source>
        <dbReference type="SAM" id="MobiDB-lite"/>
    </source>
</evidence>
<accession>A0ABD1K920</accession>
<feature type="domain" description="DDE Tnp4" evidence="4">
    <location>
        <begin position="219"/>
        <end position="373"/>
    </location>
</feature>
<reference evidence="6 7" key="1">
    <citation type="submission" date="2024-09" db="EMBL/GenBank/DDBJ databases">
        <title>A chromosome-level genome assembly of Gray's grenadier anchovy, Coilia grayii.</title>
        <authorList>
            <person name="Fu Z."/>
        </authorList>
    </citation>
    <scope>NUCLEOTIDE SEQUENCE [LARGE SCALE GENOMIC DNA]</scope>
    <source>
        <strain evidence="6">G4</strain>
        <tissue evidence="6">Muscle</tissue>
    </source>
</reference>
<dbReference type="InterPro" id="IPR027806">
    <property type="entry name" value="HARBI1_dom"/>
</dbReference>
<sequence>MFQWSKTTTHSHPTSSSSSSPGDHTYCKVVIDPDQGITGERIQEPEDMVPQDSWPVEGVEMDLDPDLGLTDGAMEDEAVAQDSRPFASTLSRPPLYPPAGLSDEVIRMETGLPDKAMFQRVVGLVKRFEGSIVYAAGWTGESITIECQVFMALMKLRQNYTNLHLAQLFCCGSTTVANVVKTMIHLLHKVLFSKMMATVPSLEKNRQSMPASFIPSASCTDFKVDAPKEMDKAKLMYSTYRGMHSCKALIGVAPNGVITYCSPLFLGSTSDKAITAQCGLLGHLEAGDMIMADKGFLISDLLPEGVSVNIPPFLNKGKFSESEVRATREVARNRIHVERANARIKDFKILNKIPTHLRGCATVLVQLCCALVNLQHPLIKETSSSLSGCSSSHTPPPL</sequence>
<evidence type="ECO:0000256" key="1">
    <source>
        <dbReference type="ARBA" id="ARBA00001968"/>
    </source>
</evidence>
<evidence type="ECO:0000313" key="6">
    <source>
        <dbReference type="EMBL" id="KAL2095640.1"/>
    </source>
</evidence>
<evidence type="ECO:0000256" key="2">
    <source>
        <dbReference type="ARBA" id="ARBA00022723"/>
    </source>
</evidence>